<evidence type="ECO:0000313" key="2">
    <source>
        <dbReference type="EMBL" id="KAJ1953198.1"/>
    </source>
</evidence>
<dbReference type="EMBL" id="JANBPY010002944">
    <property type="protein sequence ID" value="KAJ1953198.1"/>
    <property type="molecule type" value="Genomic_DNA"/>
</dbReference>
<dbReference type="Proteomes" id="UP001150925">
    <property type="component" value="Unassembled WGS sequence"/>
</dbReference>
<protein>
    <submittedName>
        <fullName evidence="2">Uncharacterized protein</fullName>
    </submittedName>
</protein>
<evidence type="ECO:0000313" key="3">
    <source>
        <dbReference type="Proteomes" id="UP001150925"/>
    </source>
</evidence>
<keyword evidence="3" id="KW-1185">Reference proteome</keyword>
<organism evidence="2 3">
    <name type="scientific">Dispira parvispora</name>
    <dbReference type="NCBI Taxonomy" id="1520584"/>
    <lineage>
        <taxon>Eukaryota</taxon>
        <taxon>Fungi</taxon>
        <taxon>Fungi incertae sedis</taxon>
        <taxon>Zoopagomycota</taxon>
        <taxon>Kickxellomycotina</taxon>
        <taxon>Dimargaritomycetes</taxon>
        <taxon>Dimargaritales</taxon>
        <taxon>Dimargaritaceae</taxon>
        <taxon>Dispira</taxon>
    </lineage>
</organism>
<proteinExistence type="predicted"/>
<feature type="signal peptide" evidence="1">
    <location>
        <begin position="1"/>
        <end position="23"/>
    </location>
</feature>
<gene>
    <name evidence="2" type="ORF">IWQ62_006053</name>
</gene>
<reference evidence="2" key="1">
    <citation type="submission" date="2022-07" db="EMBL/GenBank/DDBJ databases">
        <title>Phylogenomic reconstructions and comparative analyses of Kickxellomycotina fungi.</title>
        <authorList>
            <person name="Reynolds N.K."/>
            <person name="Stajich J.E."/>
            <person name="Barry K."/>
            <person name="Grigoriev I.V."/>
            <person name="Crous P."/>
            <person name="Smith M.E."/>
        </authorList>
    </citation>
    <scope>NUCLEOTIDE SEQUENCE</scope>
    <source>
        <strain evidence="2">RSA 1196</strain>
    </source>
</reference>
<name>A0A9W8AL26_9FUNG</name>
<feature type="chain" id="PRO_5040727301" evidence="1">
    <location>
        <begin position="24"/>
        <end position="391"/>
    </location>
</feature>
<dbReference type="AlphaFoldDB" id="A0A9W8AL26"/>
<comment type="caution">
    <text evidence="2">The sequence shown here is derived from an EMBL/GenBank/DDBJ whole genome shotgun (WGS) entry which is preliminary data.</text>
</comment>
<evidence type="ECO:0000256" key="1">
    <source>
        <dbReference type="SAM" id="SignalP"/>
    </source>
</evidence>
<keyword evidence="1" id="KW-0732">Signal</keyword>
<accession>A0A9W8AL26</accession>
<sequence length="391" mass="44928">MKVSILGWGVLTYLLALSPGLLANEDPVCKELREAMTAEELQSPRGLIAKIVCPSLETESTPLNVNEVIEFINHDELLSLCSTELRQLGYLIYRKHHIAVREMKESYKRDRSTLYSKYHLSPEVQASSFPFTDERYDKLKTLPKALSPISPHDARRIHILRGSSFRYSIQHVVQPTTDLPEDAVKHQWIDLRKLSSKELLDFSPMIFLAHYNRPIEAVIFIRELYIRSTNNDFVVPVRDALGVVAETYPMYFVNGIFRSPFYVNLGNAISYIFKHNLYVYLLSTRNEEVIANLVNGLGTGYRLHNDIKALYMESLYLDNFDTELISRPARNLGREKALAISTEDLEHADFKSSAKKYQDICDRYGDMVADFLGPTKRYANVTFAGAKYQYF</sequence>